<evidence type="ECO:0000313" key="4">
    <source>
        <dbReference type="Proteomes" id="UP000309389"/>
    </source>
</evidence>
<protein>
    <submittedName>
        <fullName evidence="3">Aa3-type cytochrome c oxidase subunit IV</fullName>
    </submittedName>
</protein>
<dbReference type="SUPFAM" id="SSF81469">
    <property type="entry name" value="Bacterial aa3 type cytochrome c oxidase subunit IV"/>
    <property type="match status" value="1"/>
</dbReference>
<feature type="domain" description="Cytochrome c oxidase subunit IV bacterial aa3 type" evidence="2">
    <location>
        <begin position="2"/>
        <end position="35"/>
    </location>
</feature>
<feature type="transmembrane region" description="Helical" evidence="1">
    <location>
        <begin position="20"/>
        <end position="39"/>
    </location>
</feature>
<dbReference type="Gene3D" id="1.20.5.160">
    <property type="entry name" value="Bacterial aa3 type cytochrome c oxidase subunit IV"/>
    <property type="match status" value="1"/>
</dbReference>
<keyword evidence="1" id="KW-0812">Transmembrane</keyword>
<dbReference type="RefSeq" id="WP_136692612.1">
    <property type="nucleotide sequence ID" value="NZ_SSHH01000001.1"/>
</dbReference>
<keyword evidence="1" id="KW-0472">Membrane</keyword>
<dbReference type="Pfam" id="PF07835">
    <property type="entry name" value="COX4_pro_2"/>
    <property type="match status" value="1"/>
</dbReference>
<evidence type="ECO:0000256" key="1">
    <source>
        <dbReference type="SAM" id="Phobius"/>
    </source>
</evidence>
<keyword evidence="1" id="KW-1133">Transmembrane helix</keyword>
<sequence>MANSQDIKSNEKTYGGFISMLKWAIPLIAVLVLIVLVLIS</sequence>
<keyword evidence="4" id="KW-1185">Reference proteome</keyword>
<dbReference type="Proteomes" id="UP000309389">
    <property type="component" value="Unassembled WGS sequence"/>
</dbReference>
<comment type="caution">
    <text evidence="3">The sequence shown here is derived from an EMBL/GenBank/DDBJ whole genome shotgun (WGS) entry which is preliminary data.</text>
</comment>
<reference evidence="3 4" key="1">
    <citation type="submission" date="2019-04" db="EMBL/GenBank/DDBJ databases">
        <title>Altererythrobacter aquimixticola sp. nov., isolated from sediment of junction between the ocean and a freshwater spring.</title>
        <authorList>
            <person name="Yoon J.-H."/>
        </authorList>
    </citation>
    <scope>NUCLEOTIDE SEQUENCE [LARGE SCALE GENOMIC DNA]</scope>
    <source>
        <strain evidence="3 4">SSKS-13</strain>
    </source>
</reference>
<evidence type="ECO:0000259" key="2">
    <source>
        <dbReference type="Pfam" id="PF07835"/>
    </source>
</evidence>
<organism evidence="3 4">
    <name type="scientific">Alteraurantiacibacter aquimixticola</name>
    <dbReference type="NCBI Taxonomy" id="2489173"/>
    <lineage>
        <taxon>Bacteria</taxon>
        <taxon>Pseudomonadati</taxon>
        <taxon>Pseudomonadota</taxon>
        <taxon>Alphaproteobacteria</taxon>
        <taxon>Sphingomonadales</taxon>
        <taxon>Erythrobacteraceae</taxon>
        <taxon>Alteraurantiacibacter</taxon>
    </lineage>
</organism>
<dbReference type="InterPro" id="IPR012422">
    <property type="entry name" value="Cyt_c_oxidase_su4_bac-aa3"/>
</dbReference>
<dbReference type="AlphaFoldDB" id="A0A4T3F3M9"/>
<gene>
    <name evidence="3" type="ORF">E5222_05095</name>
</gene>
<accession>A0A4T3F3M9</accession>
<name>A0A4T3F3M9_9SPHN</name>
<evidence type="ECO:0000313" key="3">
    <source>
        <dbReference type="EMBL" id="TIX51823.1"/>
    </source>
</evidence>
<dbReference type="EMBL" id="SSHH01000001">
    <property type="protein sequence ID" value="TIX51823.1"/>
    <property type="molecule type" value="Genomic_DNA"/>
</dbReference>
<dbReference type="InterPro" id="IPR036596">
    <property type="entry name" value="Cyt-C_aa3_sf"/>
</dbReference>
<proteinExistence type="predicted"/>